<protein>
    <submittedName>
        <fullName evidence="1">13708_t:CDS:1</fullName>
    </submittedName>
</protein>
<accession>A0A9N9H839</accession>
<dbReference type="Proteomes" id="UP000789375">
    <property type="component" value="Unassembled WGS sequence"/>
</dbReference>
<comment type="caution">
    <text evidence="1">The sequence shown here is derived from an EMBL/GenBank/DDBJ whole genome shotgun (WGS) entry which is preliminary data.</text>
</comment>
<name>A0A9N9H839_FUNMO</name>
<reference evidence="1" key="1">
    <citation type="submission" date="2021-06" db="EMBL/GenBank/DDBJ databases">
        <authorList>
            <person name="Kallberg Y."/>
            <person name="Tangrot J."/>
            <person name="Rosling A."/>
        </authorList>
    </citation>
    <scope>NUCLEOTIDE SEQUENCE</scope>
    <source>
        <strain evidence="1">87-6 pot B 2015</strain>
    </source>
</reference>
<proteinExistence type="predicted"/>
<gene>
    <name evidence="1" type="ORF">FMOSSE_LOCUS11624</name>
</gene>
<keyword evidence="2" id="KW-1185">Reference proteome</keyword>
<evidence type="ECO:0000313" key="1">
    <source>
        <dbReference type="EMBL" id="CAG8654204.1"/>
    </source>
</evidence>
<dbReference type="EMBL" id="CAJVPP010004704">
    <property type="protein sequence ID" value="CAG8654204.1"/>
    <property type="molecule type" value="Genomic_DNA"/>
</dbReference>
<dbReference type="AlphaFoldDB" id="A0A9N9H839"/>
<evidence type="ECO:0000313" key="2">
    <source>
        <dbReference type="Proteomes" id="UP000789375"/>
    </source>
</evidence>
<organism evidence="1 2">
    <name type="scientific">Funneliformis mosseae</name>
    <name type="common">Endomycorrhizal fungus</name>
    <name type="synonym">Glomus mosseae</name>
    <dbReference type="NCBI Taxonomy" id="27381"/>
    <lineage>
        <taxon>Eukaryota</taxon>
        <taxon>Fungi</taxon>
        <taxon>Fungi incertae sedis</taxon>
        <taxon>Mucoromycota</taxon>
        <taxon>Glomeromycotina</taxon>
        <taxon>Glomeromycetes</taxon>
        <taxon>Glomerales</taxon>
        <taxon>Glomeraceae</taxon>
        <taxon>Funneliformis</taxon>
    </lineage>
</organism>
<sequence>MRAFNDDLASIPYNESQHAKDYESYYHSHIHMLHYIPLKTSNDQVIRNLIQESIEQIFKNKYYAYHMEFHDKSLYAVGCVFSTGTQKICGVGIQEFTYRLNKLEKMELQNFLDEFS</sequence>